<dbReference type="AlphaFoldDB" id="A0A150J8M0"/>
<proteinExistence type="predicted"/>
<evidence type="ECO:0000313" key="2">
    <source>
        <dbReference type="Proteomes" id="UP000092420"/>
    </source>
</evidence>
<dbReference type="Proteomes" id="UP000092420">
    <property type="component" value="Unassembled WGS sequence"/>
</dbReference>
<protein>
    <submittedName>
        <fullName evidence="1">Uncharacterized protein</fullName>
    </submittedName>
</protein>
<dbReference type="EMBL" id="LNJB01000025">
    <property type="protein sequence ID" value="KYC53485.1"/>
    <property type="molecule type" value="Genomic_DNA"/>
</dbReference>
<evidence type="ECO:0000313" key="1">
    <source>
        <dbReference type="EMBL" id="KYC53485.1"/>
    </source>
</evidence>
<comment type="caution">
    <text evidence="1">The sequence shown here is derived from an EMBL/GenBank/DDBJ whole genome shotgun (WGS) entry which is preliminary data.</text>
</comment>
<gene>
    <name evidence="1" type="ORF">AN188_01427</name>
</gene>
<name>A0A150J8M0_9EURY</name>
<organism evidence="1 2">
    <name type="scientific">Candidatus Methanofastidiosum methylothiophilum</name>
    <dbReference type="NCBI Taxonomy" id="1705564"/>
    <lineage>
        <taxon>Archaea</taxon>
        <taxon>Methanobacteriati</taxon>
        <taxon>Methanobacteriota</taxon>
        <taxon>Stenosarchaea group</taxon>
        <taxon>Candidatus Methanofastidiosia</taxon>
        <taxon>Candidatus Methanofastidiosales</taxon>
        <taxon>Candidatus Methanofastidiosaceae</taxon>
        <taxon>Candidatus Methanofastidiosum</taxon>
    </lineage>
</organism>
<sequence>MLNSYVYGDIMGFKTFIEKKGKNLNVWDLEYIKFAAIFFGIIIGAYMPFFVRRYILIFIGSPCYYL</sequence>
<accession>A0A150JF30</accession>
<accession>A0A150J8M0</accession>
<reference evidence="1 2" key="1">
    <citation type="journal article" date="2016" name="ISME J.">
        <title>Chasing the elusive Euryarchaeota class WSA2: genomes reveal a uniquely fastidious methyl-reducing methanogen.</title>
        <authorList>
            <person name="Nobu M.K."/>
            <person name="Narihiro T."/>
            <person name="Kuroda K."/>
            <person name="Mei R."/>
            <person name="Liu W.T."/>
        </authorList>
    </citation>
    <scope>NUCLEOTIDE SEQUENCE [LARGE SCALE GENOMIC DNA]</scope>
    <source>
        <strain evidence="1">ADurb1013_Bin02101</strain>
    </source>
</reference>